<evidence type="ECO:0000259" key="4">
    <source>
        <dbReference type="Pfam" id="PF13518"/>
    </source>
</evidence>
<feature type="compositionally biased region" description="Basic residues" evidence="3">
    <location>
        <begin position="234"/>
        <end position="243"/>
    </location>
</feature>
<protein>
    <submittedName>
        <fullName evidence="5">Transposase-like protein</fullName>
    </submittedName>
</protein>
<dbReference type="OrthoDB" id="9797531at2"/>
<dbReference type="Pfam" id="PF13518">
    <property type="entry name" value="HTH_28"/>
    <property type="match status" value="1"/>
</dbReference>
<feature type="coiled-coil region" evidence="2">
    <location>
        <begin position="193"/>
        <end position="220"/>
    </location>
</feature>
<accession>A0A3E0AZW4</accession>
<dbReference type="EMBL" id="QUMW01000009">
    <property type="protein sequence ID" value="REG25225.1"/>
    <property type="molecule type" value="Genomic_DNA"/>
</dbReference>
<reference evidence="5 6" key="1">
    <citation type="submission" date="2018-08" db="EMBL/GenBank/DDBJ databases">
        <title>Genomic Encyclopedia of Type Strains, Phase IV (KMG-IV): sequencing the most valuable type-strain genomes for metagenomic binning, comparative biology and taxonomic classification.</title>
        <authorList>
            <person name="Goeker M."/>
        </authorList>
    </citation>
    <scope>NUCLEOTIDE SEQUENCE [LARGE SCALE GENOMIC DNA]</scope>
    <source>
        <strain evidence="5 6">DSM 17274</strain>
    </source>
</reference>
<feature type="region of interest" description="Disordered" evidence="3">
    <location>
        <begin position="221"/>
        <end position="243"/>
    </location>
</feature>
<dbReference type="InterPro" id="IPR010921">
    <property type="entry name" value="Trp_repressor/repl_initiator"/>
</dbReference>
<comment type="similarity">
    <text evidence="1">Belongs to the IS150/IS1296 orfA family.</text>
</comment>
<name>A0A3E0AZW4_9STAP</name>
<feature type="compositionally biased region" description="Basic and acidic residues" evidence="3">
    <location>
        <begin position="221"/>
        <end position="233"/>
    </location>
</feature>
<dbReference type="InterPro" id="IPR036388">
    <property type="entry name" value="WH-like_DNA-bd_sf"/>
</dbReference>
<gene>
    <name evidence="5" type="ORF">DFR63_0249</name>
</gene>
<dbReference type="GO" id="GO:0043565">
    <property type="term" value="F:sequence-specific DNA binding"/>
    <property type="evidence" value="ECO:0007669"/>
    <property type="project" value="InterPro"/>
</dbReference>
<proteinExistence type="inferred from homology"/>
<dbReference type="PANTHER" id="PTHR33795:SF1">
    <property type="entry name" value="INSERTION ELEMENT IS150 PROTEIN INSJ"/>
    <property type="match status" value="1"/>
</dbReference>
<dbReference type="PANTHER" id="PTHR33795">
    <property type="entry name" value="INSERTION ELEMENT IS150 PROTEIN INSJ"/>
    <property type="match status" value="1"/>
</dbReference>
<keyword evidence="6" id="KW-1185">Reference proteome</keyword>
<organism evidence="5 6">
    <name type="scientific">Jeotgalicoccus halotolerans</name>
    <dbReference type="NCBI Taxonomy" id="157227"/>
    <lineage>
        <taxon>Bacteria</taxon>
        <taxon>Bacillati</taxon>
        <taxon>Bacillota</taxon>
        <taxon>Bacilli</taxon>
        <taxon>Bacillales</taxon>
        <taxon>Staphylococcaceae</taxon>
        <taxon>Jeotgalicoccus</taxon>
    </lineage>
</organism>
<keyword evidence="2" id="KW-0175">Coiled coil</keyword>
<dbReference type="SUPFAM" id="SSF48295">
    <property type="entry name" value="TrpR-like"/>
    <property type="match status" value="2"/>
</dbReference>
<sequence length="243" mass="29326">MKSNIRYSTNELIEYIELYLDGTSFRALREDYELDLNESTFRLYLDKYLKHGTTGLLRPQKNRNYSKAFKHQVVQEYFNSNLSYKGLSVKYNIPSDHTIRNWAMRYTEGKENRTYSPKPEVYQMKSRKTTYEERIEIVEYVINHQLSYKDAAEKFKVSYTNVYSWTRKYKQFGPKALEDNRGKKKTTEAQTGEEQLKAEIEALRIRNQWLEMEVETLKKQEQMERELIKQESAKKRRTKRSKR</sequence>
<comment type="caution">
    <text evidence="5">The sequence shown here is derived from an EMBL/GenBank/DDBJ whole genome shotgun (WGS) entry which is preliminary data.</text>
</comment>
<dbReference type="Gene3D" id="1.10.10.10">
    <property type="entry name" value="Winged helix-like DNA-binding domain superfamily/Winged helix DNA-binding domain"/>
    <property type="match status" value="2"/>
</dbReference>
<evidence type="ECO:0000256" key="1">
    <source>
        <dbReference type="ARBA" id="ARBA00038232"/>
    </source>
</evidence>
<dbReference type="Proteomes" id="UP000257076">
    <property type="component" value="Unassembled WGS sequence"/>
</dbReference>
<evidence type="ECO:0000313" key="5">
    <source>
        <dbReference type="EMBL" id="REG25225.1"/>
    </source>
</evidence>
<feature type="domain" description="Insertion element IS150 protein InsJ-like helix-turn-helix" evidence="4">
    <location>
        <begin position="133"/>
        <end position="185"/>
    </location>
</feature>
<evidence type="ECO:0000256" key="3">
    <source>
        <dbReference type="SAM" id="MobiDB-lite"/>
    </source>
</evidence>
<dbReference type="InterPro" id="IPR055247">
    <property type="entry name" value="InsJ-like_HTH"/>
</dbReference>
<dbReference type="AlphaFoldDB" id="A0A3E0AZW4"/>
<evidence type="ECO:0000313" key="6">
    <source>
        <dbReference type="Proteomes" id="UP000257076"/>
    </source>
</evidence>
<dbReference type="InterPro" id="IPR052057">
    <property type="entry name" value="IS150/IS1296_orfA-like"/>
</dbReference>
<evidence type="ECO:0000256" key="2">
    <source>
        <dbReference type="SAM" id="Coils"/>
    </source>
</evidence>